<evidence type="ECO:0000313" key="4">
    <source>
        <dbReference type="Proteomes" id="UP000261764"/>
    </source>
</evidence>
<sequence>MQIILSKFRNEVQLMKKEKRKNLFVIPLSFLGFSITMITTGCSLFTGNRSDNWFNFVNPYKPKTEQKNNNQAHLENTVPKNTPYEIINKLSFSLIISNRGGRNDNDKFGETEERRGPYFAYGTGWLFDYNRDRSENADGSFNWTGYFATNLHVANSILNPNETNPNYLAPAFKNPLWKNSDYTQSFYLNRYDPNLHEESSKPSDPFLPRTEPRVHGVKLTYIPTTQFAAIGLQNEATTLEGNRFYLDFAVLKVVIRFTKNPSTLSELAEDLLYESWIKPAVKTLDDYYFNQNVSFFDTTNYLQSGLSNINGYIGGYPVKDSRNGFSAKPVWTINADHNAKQFDGQPIDNSGTSGFERVTNSPINGLINNTSVPNFTFNFRGEKYHKTGVSYYVKNSNLGGGSSGSVLLAQNTRTKKTAQALGIYFGTLASQEGGESSYGFADALFLNTNTNNKNIYKNQGLFSYDLINGKNQSYKASLGPDEDTKMFPKSDNDIQTMKRNNFCNYLFFNNDQN</sequence>
<keyword evidence="1" id="KW-0472">Membrane</keyword>
<dbReference type="InterPro" id="IPR022382">
    <property type="entry name" value="Mycoplasma_peptidase_DUF31"/>
</dbReference>
<dbReference type="EMBL" id="HG937516">
    <property type="protein sequence ID" value="CDN40701.1"/>
    <property type="molecule type" value="Genomic_DNA"/>
</dbReference>
<dbReference type="Proteomes" id="UP000261764">
    <property type="component" value="Chromosome I"/>
</dbReference>
<reference evidence="3 4" key="1">
    <citation type="journal article" date="2015" name="Clin. Infect. Dis.">
        <title>Genomic Investigations unmask Mycoplasma amphoriforme, a new respiratory pathogen.</title>
        <authorList>
            <person name="Gillespie S.H."/>
            <person name="Ling C.L."/>
            <person name="Oravcova K."/>
            <person name="Pinheiro M."/>
            <person name="Wells L."/>
            <person name="Bryant J.M."/>
            <person name="McHugh T.D."/>
            <person name="Bebear C."/>
            <person name="Webster D."/>
            <person name="Harris S.R."/>
            <person name="Seth-Smith H.M."/>
            <person name="Thomson N.R."/>
        </authorList>
    </citation>
    <scope>NUCLEOTIDE SEQUENCE [LARGE SCALE GENOMIC DNA]</scope>
    <source>
        <strain evidence="3 4">A39</strain>
    </source>
</reference>
<evidence type="ECO:0000259" key="2">
    <source>
        <dbReference type="Pfam" id="PF01732"/>
    </source>
</evidence>
<dbReference type="AlphaFoldDB" id="A0A292IIE2"/>
<keyword evidence="4" id="KW-1185">Reference proteome</keyword>
<accession>A0A292IIE2</accession>
<organism evidence="3 4">
    <name type="scientific">Mycoplasma amphoriforme A39</name>
    <dbReference type="NCBI Taxonomy" id="572419"/>
    <lineage>
        <taxon>Bacteria</taxon>
        <taxon>Bacillati</taxon>
        <taxon>Mycoplasmatota</taxon>
        <taxon>Mollicutes</taxon>
        <taxon>Mycoplasmataceae</taxon>
        <taxon>Mycoplasma</taxon>
    </lineage>
</organism>
<evidence type="ECO:0000313" key="3">
    <source>
        <dbReference type="EMBL" id="CDN40701.1"/>
    </source>
</evidence>
<proteinExistence type="predicted"/>
<dbReference type="PRINTS" id="PR00840">
    <property type="entry name" value="Y06768FAMILY"/>
</dbReference>
<feature type="domain" description="DUF31" evidence="2">
    <location>
        <begin position="82"/>
        <end position="426"/>
    </location>
</feature>
<dbReference type="KEGG" id="mamp:MAMA39_05840"/>
<dbReference type="Pfam" id="PF01732">
    <property type="entry name" value="Mycop_pep_DUF31"/>
    <property type="match status" value="1"/>
</dbReference>
<feature type="transmembrane region" description="Helical" evidence="1">
    <location>
        <begin position="23"/>
        <end position="46"/>
    </location>
</feature>
<keyword evidence="1" id="KW-0812">Transmembrane</keyword>
<protein>
    <recommendedName>
        <fullName evidence="2">DUF31 domain-containing protein</fullName>
    </recommendedName>
</protein>
<name>A0A292IIE2_9MOLU</name>
<evidence type="ECO:0000256" key="1">
    <source>
        <dbReference type="SAM" id="Phobius"/>
    </source>
</evidence>
<dbReference type="InterPro" id="IPR022381">
    <property type="entry name" value="Uncharacterised_MG067"/>
</dbReference>
<gene>
    <name evidence="3" type="ORF">MAMA39_05840</name>
</gene>
<keyword evidence="1" id="KW-1133">Transmembrane helix</keyword>